<proteinExistence type="predicted"/>
<dbReference type="Proteomes" id="UP000319865">
    <property type="component" value="Unassembled WGS sequence"/>
</dbReference>
<dbReference type="AlphaFoldDB" id="A0A543PE03"/>
<evidence type="ECO:0000313" key="2">
    <source>
        <dbReference type="Proteomes" id="UP000319865"/>
    </source>
</evidence>
<dbReference type="EMBL" id="VFQE01000001">
    <property type="protein sequence ID" value="TQN42267.1"/>
    <property type="molecule type" value="Genomic_DNA"/>
</dbReference>
<organism evidence="1 2">
    <name type="scientific">Blastococcus colisei</name>
    <dbReference type="NCBI Taxonomy" id="1564162"/>
    <lineage>
        <taxon>Bacteria</taxon>
        <taxon>Bacillati</taxon>
        <taxon>Actinomycetota</taxon>
        <taxon>Actinomycetes</taxon>
        <taxon>Geodermatophilales</taxon>
        <taxon>Geodermatophilaceae</taxon>
        <taxon>Blastococcus</taxon>
    </lineage>
</organism>
<dbReference type="Pfam" id="PF13830">
    <property type="entry name" value="DUF4192"/>
    <property type="match status" value="1"/>
</dbReference>
<dbReference type="InterPro" id="IPR025447">
    <property type="entry name" value="DUF4192"/>
</dbReference>
<name>A0A543PE03_9ACTN</name>
<dbReference type="OrthoDB" id="3264463at2"/>
<evidence type="ECO:0000313" key="1">
    <source>
        <dbReference type="EMBL" id="TQN42267.1"/>
    </source>
</evidence>
<keyword evidence="2" id="KW-1185">Reference proteome</keyword>
<accession>A0A543PE03</accession>
<comment type="caution">
    <text evidence="1">The sequence shown here is derived from an EMBL/GenBank/DDBJ whole genome shotgun (WGS) entry which is preliminary data.</text>
</comment>
<dbReference type="RefSeq" id="WP_142024906.1">
    <property type="nucleotide sequence ID" value="NZ_VFQE01000001.1"/>
</dbReference>
<sequence length="357" mass="36874">MDARTGRPAHPDPGRIDVRLSDLGELAASIPHLLGFVPHESVVLVSLTGPSGSRVGLTMRADIPPPEYGRALAADLAQKVLTDRPRGVIVAVCSEAPDPGDGTLPHQQVVGDVLVALAAHAVPVPDVLLVRAGRWWSYDCPDPCCAPGGGTPLPAGVTELEVAAVATGVVVEPDRSALAARIGPPGALDRSAMAAACAQAAGECADAIIERGWDAVAEESWTAVLDALARSRPGAPTAAARLTDREVARLLWGLRDGDVRDRALGLALGADAPAAEQLWTECTRRAPAPLDAAPATLLAVSSWLRGDGAMADIALTRALAGAPDYALARLLAQALAACMRPAELRDLIRRTASDRVG</sequence>
<protein>
    <submittedName>
        <fullName evidence="1">Uncharacterized protein DUF4192</fullName>
    </submittedName>
</protein>
<reference evidence="1 2" key="1">
    <citation type="submission" date="2019-06" db="EMBL/GenBank/DDBJ databases">
        <title>Sequencing the genomes of 1000 actinobacteria strains.</title>
        <authorList>
            <person name="Klenk H.-P."/>
        </authorList>
    </citation>
    <scope>NUCLEOTIDE SEQUENCE [LARGE SCALE GENOMIC DNA]</scope>
    <source>
        <strain evidence="1 2">DSM 46837</strain>
    </source>
</reference>
<gene>
    <name evidence="1" type="ORF">FHU33_1662</name>
</gene>